<accession>A0A9Q9ERB2</accession>
<gene>
    <name evidence="1" type="ORF">Slin15195_G130330</name>
</gene>
<protein>
    <submittedName>
        <fullName evidence="1">Uncharacterized protein</fullName>
    </submittedName>
</protein>
<reference evidence="1" key="1">
    <citation type="submission" date="2022-06" db="EMBL/GenBank/DDBJ databases">
        <title>Complete genome sequences of two strains of the flax pathogen Septoria linicola.</title>
        <authorList>
            <person name="Lapalu N."/>
            <person name="Simon A."/>
            <person name="Demenou B."/>
            <person name="Paumier D."/>
            <person name="Guillot M.-P."/>
            <person name="Gout L."/>
            <person name="Valade R."/>
        </authorList>
    </citation>
    <scope>NUCLEOTIDE SEQUENCE</scope>
    <source>
        <strain evidence="1">SE15195</strain>
    </source>
</reference>
<organism evidence="1 2">
    <name type="scientific">Septoria linicola</name>
    <dbReference type="NCBI Taxonomy" id="215465"/>
    <lineage>
        <taxon>Eukaryota</taxon>
        <taxon>Fungi</taxon>
        <taxon>Dikarya</taxon>
        <taxon>Ascomycota</taxon>
        <taxon>Pezizomycotina</taxon>
        <taxon>Dothideomycetes</taxon>
        <taxon>Dothideomycetidae</taxon>
        <taxon>Mycosphaerellales</taxon>
        <taxon>Mycosphaerellaceae</taxon>
        <taxon>Septoria</taxon>
    </lineage>
</organism>
<keyword evidence="2" id="KW-1185">Reference proteome</keyword>
<evidence type="ECO:0000313" key="2">
    <source>
        <dbReference type="Proteomes" id="UP001056384"/>
    </source>
</evidence>
<proteinExistence type="predicted"/>
<dbReference type="Proteomes" id="UP001056384">
    <property type="component" value="Chromosome 15"/>
</dbReference>
<sequence>MIPSWSDRHPTASSLGQKHRLPFEYLAMYETNALPSLPDATGRYPDAASYNMIQSQQALMGITDDQSTKSHALLYALRDTARERYGLGRVADGLESPLDRMDVFLDEMLGNATNSSPSSSSTSFFSSRTFNSGEHSPSIISAVLALIRDSVLGYRVNAR</sequence>
<dbReference type="EMBL" id="CP099432">
    <property type="protein sequence ID" value="USW59714.1"/>
    <property type="molecule type" value="Genomic_DNA"/>
</dbReference>
<evidence type="ECO:0000313" key="1">
    <source>
        <dbReference type="EMBL" id="USW59714.1"/>
    </source>
</evidence>
<name>A0A9Q9ERB2_9PEZI</name>
<dbReference type="AlphaFoldDB" id="A0A9Q9ERB2"/>